<evidence type="ECO:0000313" key="1">
    <source>
        <dbReference type="EMBL" id="TMS16078.1"/>
    </source>
</evidence>
<dbReference type="EMBL" id="CM011681">
    <property type="protein sequence ID" value="TMS16078.1"/>
    <property type="molecule type" value="Genomic_DNA"/>
</dbReference>
<organism evidence="1 2">
    <name type="scientific">Larimichthys crocea</name>
    <name type="common">Large yellow croaker</name>
    <name type="synonym">Pseudosciaena crocea</name>
    <dbReference type="NCBI Taxonomy" id="215358"/>
    <lineage>
        <taxon>Eukaryota</taxon>
        <taxon>Metazoa</taxon>
        <taxon>Chordata</taxon>
        <taxon>Craniata</taxon>
        <taxon>Vertebrata</taxon>
        <taxon>Euteleostomi</taxon>
        <taxon>Actinopterygii</taxon>
        <taxon>Neopterygii</taxon>
        <taxon>Teleostei</taxon>
        <taxon>Neoteleostei</taxon>
        <taxon>Acanthomorphata</taxon>
        <taxon>Eupercaria</taxon>
        <taxon>Sciaenidae</taxon>
        <taxon>Larimichthys</taxon>
    </lineage>
</organism>
<sequence>MPHRPTRARSPSVMANLVMKTDLRKAVCARALRAARKSLLSQVMGSSTAAVILEMLMFLMEAIQTNFQAGISSRKQQPGSAGPQ</sequence>
<dbReference type="Proteomes" id="UP000793456">
    <property type="component" value="Chromosome VIII"/>
</dbReference>
<accession>A0ACD3R9J4</accession>
<name>A0ACD3R9J4_LARCR</name>
<proteinExistence type="predicted"/>
<reference evidence="1" key="1">
    <citation type="submission" date="2018-11" db="EMBL/GenBank/DDBJ databases">
        <title>The sequence and de novo assembly of Larimichthys crocea genome using PacBio and Hi-C technologies.</title>
        <authorList>
            <person name="Xu P."/>
            <person name="Chen B."/>
            <person name="Zhou Z."/>
            <person name="Ke Q."/>
            <person name="Wu Y."/>
            <person name="Bai H."/>
            <person name="Pu F."/>
        </authorList>
    </citation>
    <scope>NUCLEOTIDE SEQUENCE</scope>
    <source>
        <tissue evidence="1">Muscle</tissue>
    </source>
</reference>
<protein>
    <submittedName>
        <fullName evidence="1">Uncharacterized protein</fullName>
    </submittedName>
</protein>
<evidence type="ECO:0000313" key="2">
    <source>
        <dbReference type="Proteomes" id="UP000793456"/>
    </source>
</evidence>
<comment type="caution">
    <text evidence="1">The sequence shown here is derived from an EMBL/GenBank/DDBJ whole genome shotgun (WGS) entry which is preliminary data.</text>
</comment>
<keyword evidence="2" id="KW-1185">Reference proteome</keyword>
<gene>
    <name evidence="1" type="ORF">E3U43_013371</name>
</gene>